<dbReference type="AlphaFoldDB" id="A0A8E1WM17"/>
<proteinExistence type="predicted"/>
<evidence type="ECO:0000313" key="1">
    <source>
        <dbReference type="EMBL" id="MBB6470284.1"/>
    </source>
</evidence>
<name>A0A8E1WM17_9HYPH</name>
<accession>A0A8E1WM17</accession>
<reference evidence="1 2" key="1">
    <citation type="submission" date="2020-08" db="EMBL/GenBank/DDBJ databases">
        <title>Genomic Encyclopedia of Type Strains, Phase IV (KMG-IV): sequencing the most valuable type-strain genomes for metagenomic binning, comparative biology and taxonomic classification.</title>
        <authorList>
            <person name="Goeker M."/>
        </authorList>
    </citation>
    <scope>NUCLEOTIDE SEQUENCE [LARGE SCALE GENOMIC DNA]</scope>
    <source>
        <strain evidence="1 2">DSM 17454</strain>
    </source>
</reference>
<dbReference type="EMBL" id="JACHGI010000026">
    <property type="protein sequence ID" value="MBB6470284.1"/>
    <property type="molecule type" value="Genomic_DNA"/>
</dbReference>
<evidence type="ECO:0000313" key="2">
    <source>
        <dbReference type="Proteomes" id="UP000532373"/>
    </source>
</evidence>
<gene>
    <name evidence="1" type="ORF">HNQ96_006181</name>
</gene>
<protein>
    <submittedName>
        <fullName evidence="1">Uncharacterized protein</fullName>
    </submittedName>
</protein>
<dbReference type="Proteomes" id="UP000532373">
    <property type="component" value="Unassembled WGS sequence"/>
</dbReference>
<sequence length="95" mass="10711">MPRVFRQYSDRSGLPILTESPATSSVTGLILERAFALRRISYFRILLRGCSATSPSSAMAIIYAPCMRDATRYLTEIKSPKHLLEQHVLFAQMFG</sequence>
<comment type="caution">
    <text evidence="1">The sequence shown here is derived from an EMBL/GenBank/DDBJ whole genome shotgun (WGS) entry which is preliminary data.</text>
</comment>
<organism evidence="1 2">
    <name type="scientific">Aminobacter carboxidus</name>
    <dbReference type="NCBI Taxonomy" id="376165"/>
    <lineage>
        <taxon>Bacteria</taxon>
        <taxon>Pseudomonadati</taxon>
        <taxon>Pseudomonadota</taxon>
        <taxon>Alphaproteobacteria</taxon>
        <taxon>Hyphomicrobiales</taxon>
        <taxon>Phyllobacteriaceae</taxon>
        <taxon>Aminobacter</taxon>
    </lineage>
</organism>